<reference evidence="2" key="2">
    <citation type="submission" date="2013-12" db="EMBL/GenBank/DDBJ databases">
        <authorList>
            <person name="Yu Y."/>
            <person name="Lee S."/>
            <person name="de Baynast K."/>
            <person name="Wissotski M."/>
            <person name="Liu L."/>
            <person name="Talag J."/>
            <person name="Goicoechea J."/>
            <person name="Angelova A."/>
            <person name="Jetty R."/>
            <person name="Kudrna D."/>
            <person name="Golser W."/>
            <person name="Rivera L."/>
            <person name="Zhang J."/>
            <person name="Wing R."/>
        </authorList>
    </citation>
    <scope>NUCLEOTIDE SEQUENCE</scope>
</reference>
<dbReference type="AlphaFoldDB" id="A0A0D9WUV7"/>
<name>A0A0D9WUV7_9ORYZ</name>
<keyword evidence="2" id="KW-1185">Reference proteome</keyword>
<dbReference type="EnsemblPlants" id="LPERR07G00960.1">
    <property type="protein sequence ID" value="LPERR07G00960.1"/>
    <property type="gene ID" value="LPERR07G00960"/>
</dbReference>
<accession>A0A0D9WUV7</accession>
<dbReference type="STRING" id="77586.A0A0D9WUV7"/>
<reference evidence="1" key="3">
    <citation type="submission" date="2015-04" db="UniProtKB">
        <authorList>
            <consortium name="EnsemblPlants"/>
        </authorList>
    </citation>
    <scope>IDENTIFICATION</scope>
</reference>
<organism evidence="1 2">
    <name type="scientific">Leersia perrieri</name>
    <dbReference type="NCBI Taxonomy" id="77586"/>
    <lineage>
        <taxon>Eukaryota</taxon>
        <taxon>Viridiplantae</taxon>
        <taxon>Streptophyta</taxon>
        <taxon>Embryophyta</taxon>
        <taxon>Tracheophyta</taxon>
        <taxon>Spermatophyta</taxon>
        <taxon>Magnoliopsida</taxon>
        <taxon>Liliopsida</taxon>
        <taxon>Poales</taxon>
        <taxon>Poaceae</taxon>
        <taxon>BOP clade</taxon>
        <taxon>Oryzoideae</taxon>
        <taxon>Oryzeae</taxon>
        <taxon>Oryzinae</taxon>
        <taxon>Leersia</taxon>
    </lineage>
</organism>
<sequence>MWKKSEQGKLNRDRHIRVETDKMKLNFMCVRCSFAIALQRVLDAVIEEAARFLLGRVEIDRYQAMRNYVPQLVTTSIFENGLKLGKQLEEEMSEEMRWKVLADFWPDILLYISPSDNVKEHIEQLTKGGEFITHLWALLTHAGIPQKEHHPGSV</sequence>
<dbReference type="HOGENOM" id="CLU_1706830_0_0_1"/>
<dbReference type="PANTHER" id="PTHR31325">
    <property type="entry name" value="OS01G0798800 PROTEIN-RELATED"/>
    <property type="match status" value="1"/>
</dbReference>
<dbReference type="Pfam" id="PF04578">
    <property type="entry name" value="DUF594"/>
    <property type="match status" value="1"/>
</dbReference>
<dbReference type="eggNOG" id="ENOG502QSWW">
    <property type="taxonomic scope" value="Eukaryota"/>
</dbReference>
<dbReference type="InterPro" id="IPR007658">
    <property type="entry name" value="DUF594"/>
</dbReference>
<proteinExistence type="predicted"/>
<evidence type="ECO:0000313" key="1">
    <source>
        <dbReference type="EnsemblPlants" id="LPERR07G00960.1"/>
    </source>
</evidence>
<dbReference type="Gramene" id="LPERR07G00960.1">
    <property type="protein sequence ID" value="LPERR07G00960.1"/>
    <property type="gene ID" value="LPERR07G00960"/>
</dbReference>
<protein>
    <submittedName>
        <fullName evidence="1">Uncharacterized protein</fullName>
    </submittedName>
</protein>
<dbReference type="Proteomes" id="UP000032180">
    <property type="component" value="Chromosome 7"/>
</dbReference>
<reference evidence="1 2" key="1">
    <citation type="submission" date="2012-08" db="EMBL/GenBank/DDBJ databases">
        <title>Oryza genome evolution.</title>
        <authorList>
            <person name="Wing R.A."/>
        </authorList>
    </citation>
    <scope>NUCLEOTIDE SEQUENCE</scope>
</reference>
<evidence type="ECO:0000313" key="2">
    <source>
        <dbReference type="Proteomes" id="UP000032180"/>
    </source>
</evidence>